<feature type="domain" description="Bacteriophage Mu Gp45 N-terminal" evidence="2">
    <location>
        <begin position="23"/>
        <end position="90"/>
    </location>
</feature>
<keyword evidence="4" id="KW-1185">Reference proteome</keyword>
<organism evidence="3 4">
    <name type="scientific">Nitratidesulfovibrio liaohensis</name>
    <dbReference type="NCBI Taxonomy" id="2604158"/>
    <lineage>
        <taxon>Bacteria</taxon>
        <taxon>Pseudomonadati</taxon>
        <taxon>Thermodesulfobacteriota</taxon>
        <taxon>Desulfovibrionia</taxon>
        <taxon>Desulfovibrionales</taxon>
        <taxon>Desulfovibrionaceae</taxon>
        <taxon>Nitratidesulfovibrio</taxon>
    </lineage>
</organism>
<accession>A0ABY9R1W5</accession>
<dbReference type="PIRSF" id="PIRSF012337">
    <property type="entry name" value="gp45"/>
    <property type="match status" value="1"/>
</dbReference>
<dbReference type="NCBIfam" id="TIGR01644">
    <property type="entry name" value="phage_P2_V"/>
    <property type="match status" value="1"/>
</dbReference>
<dbReference type="EMBL" id="CP133659">
    <property type="protein sequence ID" value="WMW65756.1"/>
    <property type="molecule type" value="Genomic_DNA"/>
</dbReference>
<protein>
    <submittedName>
        <fullName evidence="3">Phage baseplate assembly protein V</fullName>
    </submittedName>
</protein>
<dbReference type="RefSeq" id="WP_309541711.1">
    <property type="nucleotide sequence ID" value="NZ_CP133659.1"/>
</dbReference>
<evidence type="ECO:0000313" key="3">
    <source>
        <dbReference type="EMBL" id="WMW65756.1"/>
    </source>
</evidence>
<dbReference type="InterPro" id="IPR014462">
    <property type="entry name" value="Phage_Mu_Gp45"/>
</dbReference>
<feature type="region of interest" description="Disordered" evidence="1">
    <location>
        <begin position="194"/>
        <end position="213"/>
    </location>
</feature>
<gene>
    <name evidence="3" type="ORF">KPS_000265</name>
</gene>
<dbReference type="InterPro" id="IPR053861">
    <property type="entry name" value="Phage_Mu_Gp45_N"/>
</dbReference>
<dbReference type="Pfam" id="PF06890">
    <property type="entry name" value="Phage_Mu_Gp45"/>
    <property type="match status" value="1"/>
</dbReference>
<name>A0ABY9R1W5_9BACT</name>
<evidence type="ECO:0000256" key="1">
    <source>
        <dbReference type="SAM" id="MobiDB-lite"/>
    </source>
</evidence>
<reference evidence="3" key="1">
    <citation type="submission" date="2023-09" db="EMBL/GenBank/DDBJ databases">
        <authorList>
            <consortium name="CW5 consortium"/>
            <person name="Lu C.-W."/>
        </authorList>
    </citation>
    <scope>NUCLEOTIDE SEQUENCE</scope>
    <source>
        <strain evidence="3">KPS</strain>
    </source>
</reference>
<dbReference type="InterPro" id="IPR013046">
    <property type="entry name" value="GpV/Gp45"/>
</dbReference>
<dbReference type="Proteomes" id="UP001180616">
    <property type="component" value="Chromosome"/>
</dbReference>
<evidence type="ECO:0000259" key="2">
    <source>
        <dbReference type="Pfam" id="PF06890"/>
    </source>
</evidence>
<evidence type="ECO:0000313" key="4">
    <source>
        <dbReference type="Proteomes" id="UP001180616"/>
    </source>
</evidence>
<proteinExistence type="predicted"/>
<sequence length="213" mass="22668">MDANRFGRMIGPFVRSLRGMVARAVVRMVNDGPKMQELQVGLLADELADGVERFQNYGFTSHPHPGAEGVAVFVGGDRAHGVVIAVDDRRYRLAALQPGEVAIYTDEGDAIHLMRDRTVRVTTLHLQVQAEEDVTMATKRFDVTATESATFSTPAFTSRGVGNADSAARFEGGLHATDTITTDADVQAGSVSLRGHVHPENDGGGPTSPPVGG</sequence>